<protein>
    <submittedName>
        <fullName evidence="3">YafY family protein</fullName>
    </submittedName>
</protein>
<feature type="domain" description="WYL" evidence="2">
    <location>
        <begin position="139"/>
        <end position="203"/>
    </location>
</feature>
<gene>
    <name evidence="3" type="ORF">AABB31_21130</name>
</gene>
<dbReference type="PANTHER" id="PTHR34580">
    <property type="match status" value="1"/>
</dbReference>
<evidence type="ECO:0000259" key="2">
    <source>
        <dbReference type="Pfam" id="PF13280"/>
    </source>
</evidence>
<feature type="domain" description="Helix-turn-helix type 11" evidence="1">
    <location>
        <begin position="6"/>
        <end position="59"/>
    </location>
</feature>
<dbReference type="Proteomes" id="UP001470809">
    <property type="component" value="Chromosome"/>
</dbReference>
<keyword evidence="4" id="KW-1185">Reference proteome</keyword>
<dbReference type="PANTHER" id="PTHR34580:SF3">
    <property type="entry name" value="PROTEIN PAFB"/>
    <property type="match status" value="1"/>
</dbReference>
<dbReference type="KEGG" id="yrh:AABB31_21130"/>
<dbReference type="RefSeq" id="WP_342076716.1">
    <property type="nucleotide sequence ID" value="NZ_CP151767.2"/>
</dbReference>
<evidence type="ECO:0000259" key="1">
    <source>
        <dbReference type="Pfam" id="PF08279"/>
    </source>
</evidence>
<name>A0AAN0M9Y8_9RHOB</name>
<evidence type="ECO:0000313" key="4">
    <source>
        <dbReference type="Proteomes" id="UP001470809"/>
    </source>
</evidence>
<dbReference type="InterPro" id="IPR036388">
    <property type="entry name" value="WH-like_DNA-bd_sf"/>
</dbReference>
<dbReference type="InterPro" id="IPR051534">
    <property type="entry name" value="CBASS_pafABC_assoc_protein"/>
</dbReference>
<dbReference type="Pfam" id="PF08279">
    <property type="entry name" value="HTH_11"/>
    <property type="match status" value="1"/>
</dbReference>
<dbReference type="InterPro" id="IPR036390">
    <property type="entry name" value="WH_DNA-bd_sf"/>
</dbReference>
<dbReference type="Pfam" id="PF13280">
    <property type="entry name" value="WYL"/>
    <property type="match status" value="1"/>
</dbReference>
<dbReference type="SUPFAM" id="SSF46785">
    <property type="entry name" value="Winged helix' DNA-binding domain"/>
    <property type="match status" value="1"/>
</dbReference>
<evidence type="ECO:0000313" key="3">
    <source>
        <dbReference type="EMBL" id="WZU67405.1"/>
    </source>
</evidence>
<dbReference type="Gene3D" id="1.10.10.10">
    <property type="entry name" value="Winged helix-like DNA-binding domain superfamily/Winged helix DNA-binding domain"/>
    <property type="match status" value="1"/>
</dbReference>
<dbReference type="PROSITE" id="PS52050">
    <property type="entry name" value="WYL"/>
    <property type="match status" value="1"/>
</dbReference>
<dbReference type="InterPro" id="IPR013196">
    <property type="entry name" value="HTH_11"/>
</dbReference>
<proteinExistence type="predicted"/>
<dbReference type="InterPro" id="IPR026881">
    <property type="entry name" value="WYL_dom"/>
</dbReference>
<accession>A0AAN0M9Y8</accession>
<reference evidence="3" key="1">
    <citation type="submission" date="2024-08" db="EMBL/GenBank/DDBJ databases">
        <title>Phylogenomic analyses of a clade within the roseobacter group suggest taxonomic reassignments of species of the genera Aestuariivita, Citreicella, Loktanella, Nautella, Pelagibaca, Ruegeria, Thalassobius, Thiobacimonas and Tropicibacter, and the proposal o.</title>
        <authorList>
            <person name="Jeon C.O."/>
        </authorList>
    </citation>
    <scope>NUCLEOTIDE SEQUENCE</scope>
    <source>
        <strain evidence="3">SS1-5</strain>
    </source>
</reference>
<dbReference type="EMBL" id="CP151767">
    <property type="protein sequence ID" value="WZU67405.1"/>
    <property type="molecule type" value="Genomic_DNA"/>
</dbReference>
<organism evidence="3 4">
    <name type="scientific">Yoonia rhodophyticola</name>
    <dbReference type="NCBI Taxonomy" id="3137370"/>
    <lineage>
        <taxon>Bacteria</taxon>
        <taxon>Pseudomonadati</taxon>
        <taxon>Pseudomonadota</taxon>
        <taxon>Alphaproteobacteria</taxon>
        <taxon>Rhodobacterales</taxon>
        <taxon>Paracoccaceae</taxon>
        <taxon>Yoonia</taxon>
    </lineage>
</organism>
<sequence>MSRTARLFQLMQSLRRHAPPVTAAQLAEDTGVSLRTLYRDIEALRGLGAIIDGTAGYGYALTEDAALPPMMFDDEEIEAIVLGLRDVQAIADPHLARAAKNALTKLQARLPDTQAHRLKYAVLAADRIIRPPQPTIDVRALRQATWDERTIQIDYVDVHGTPTQRCVDPLGIVFLKETHNLIGWCHLRKAYRNFRLDRMRNLAITSRSFRPRRIPMLREAIDVLSSCWPEPSAMTAESRDSAQS</sequence>
<dbReference type="AlphaFoldDB" id="A0AAN0M9Y8"/>